<dbReference type="InterPro" id="IPR030616">
    <property type="entry name" value="Aur-like"/>
</dbReference>
<keyword evidence="3" id="KW-0808">Transferase</keyword>
<feature type="binding site" evidence="10">
    <location>
        <begin position="192"/>
        <end position="194"/>
    </location>
    <ligand>
        <name>ATP</name>
        <dbReference type="ChEBI" id="CHEBI:30616"/>
    </ligand>
</feature>
<dbReference type="GO" id="GO:0005524">
    <property type="term" value="F:ATP binding"/>
    <property type="evidence" value="ECO:0007669"/>
    <property type="project" value="UniProtKB-UniRule"/>
</dbReference>
<dbReference type="PANTHER" id="PTHR24350">
    <property type="entry name" value="SERINE/THREONINE-PROTEIN KINASE IAL-RELATED"/>
    <property type="match status" value="1"/>
</dbReference>
<keyword evidence="15" id="KW-1185">Reference proteome</keyword>
<dbReference type="GO" id="GO:0004674">
    <property type="term" value="F:protein serine/threonine kinase activity"/>
    <property type="evidence" value="ECO:0007669"/>
    <property type="project" value="UniProtKB-KW"/>
</dbReference>
<gene>
    <name evidence="14" type="ORF">G5714_023842</name>
</gene>
<dbReference type="Pfam" id="PF00069">
    <property type="entry name" value="Pkinase"/>
    <property type="match status" value="1"/>
</dbReference>
<dbReference type="AlphaFoldDB" id="A0A7J6BIQ9"/>
<feature type="binding site" evidence="10 12">
    <location>
        <position position="155"/>
    </location>
    <ligand>
        <name>ATP</name>
        <dbReference type="ChEBI" id="CHEBI:30616"/>
    </ligand>
</feature>
<comment type="catalytic activity">
    <reaction evidence="8">
        <text>L-seryl-[protein] + ATP = O-phospho-L-seryl-[protein] + ADP + H(+)</text>
        <dbReference type="Rhea" id="RHEA:17989"/>
        <dbReference type="Rhea" id="RHEA-COMP:9863"/>
        <dbReference type="Rhea" id="RHEA-COMP:11604"/>
        <dbReference type="ChEBI" id="CHEBI:15378"/>
        <dbReference type="ChEBI" id="CHEBI:29999"/>
        <dbReference type="ChEBI" id="CHEBI:30616"/>
        <dbReference type="ChEBI" id="CHEBI:83421"/>
        <dbReference type="ChEBI" id="CHEBI:456216"/>
        <dbReference type="EC" id="2.7.11.1"/>
    </reaction>
</comment>
<evidence type="ECO:0000313" key="15">
    <source>
        <dbReference type="Proteomes" id="UP000579812"/>
    </source>
</evidence>
<evidence type="ECO:0000313" key="14">
    <source>
        <dbReference type="EMBL" id="KAF4094764.1"/>
    </source>
</evidence>
<proteinExistence type="predicted"/>
<keyword evidence="6 10" id="KW-0067">ATP-binding</keyword>
<dbReference type="Proteomes" id="UP000579812">
    <property type="component" value="Unassembled WGS sequence"/>
</dbReference>
<dbReference type="EMBL" id="JAAMOB010000025">
    <property type="protein sequence ID" value="KAF4094764.1"/>
    <property type="molecule type" value="Genomic_DNA"/>
</dbReference>
<evidence type="ECO:0000256" key="1">
    <source>
        <dbReference type="ARBA" id="ARBA00012513"/>
    </source>
</evidence>
<accession>A0A7J6BIQ9</accession>
<evidence type="ECO:0000256" key="12">
    <source>
        <dbReference type="PROSITE-ProRule" id="PRU10141"/>
    </source>
</evidence>
<evidence type="ECO:0000256" key="7">
    <source>
        <dbReference type="ARBA" id="ARBA00047899"/>
    </source>
</evidence>
<evidence type="ECO:0000256" key="11">
    <source>
        <dbReference type="PIRSR" id="PIRSR630616-3"/>
    </source>
</evidence>
<evidence type="ECO:0000256" key="8">
    <source>
        <dbReference type="ARBA" id="ARBA00048679"/>
    </source>
</evidence>
<feature type="active site" description="Proton acceptor" evidence="9">
    <location>
        <position position="237"/>
    </location>
</feature>
<dbReference type="InterPro" id="IPR000719">
    <property type="entry name" value="Prot_kinase_dom"/>
</dbReference>
<feature type="binding site" evidence="10">
    <location>
        <position position="255"/>
    </location>
    <ligand>
        <name>ATP</name>
        <dbReference type="ChEBI" id="CHEBI:30616"/>
    </ligand>
</feature>
<feature type="binding site" evidence="10">
    <location>
        <begin position="241"/>
        <end position="242"/>
    </location>
    <ligand>
        <name>ATP</name>
        <dbReference type="ChEBI" id="CHEBI:30616"/>
    </ligand>
</feature>
<evidence type="ECO:0000256" key="10">
    <source>
        <dbReference type="PIRSR" id="PIRSR630616-2"/>
    </source>
</evidence>
<feature type="cross-link" description="Glycyl lysine isopeptide (Lys-Gly) (interchain with G-Cter in SUMO2)" evidence="11">
    <location>
        <position position="239"/>
    </location>
</feature>
<evidence type="ECO:0000256" key="6">
    <source>
        <dbReference type="ARBA" id="ARBA00022840"/>
    </source>
</evidence>
<dbReference type="EC" id="2.7.11.1" evidence="1"/>
<dbReference type="InterPro" id="IPR017441">
    <property type="entry name" value="Protein_kinase_ATP_BS"/>
</dbReference>
<evidence type="ECO:0000256" key="3">
    <source>
        <dbReference type="ARBA" id="ARBA00022679"/>
    </source>
</evidence>
<evidence type="ECO:0000256" key="5">
    <source>
        <dbReference type="ARBA" id="ARBA00022777"/>
    </source>
</evidence>
<keyword evidence="4 10" id="KW-0547">Nucleotide-binding</keyword>
<dbReference type="SUPFAM" id="SSF56112">
    <property type="entry name" value="Protein kinase-like (PK-like)"/>
    <property type="match status" value="1"/>
</dbReference>
<dbReference type="PROSITE" id="PS00107">
    <property type="entry name" value="PROTEIN_KINASE_ATP"/>
    <property type="match status" value="1"/>
</dbReference>
<dbReference type="InterPro" id="IPR011009">
    <property type="entry name" value="Kinase-like_dom_sf"/>
</dbReference>
<reference evidence="14 15" key="1">
    <citation type="submission" date="2020-04" db="EMBL/GenBank/DDBJ databases">
        <title>Chromosome-level genome assembly of a cyprinid fish Onychostoma macrolepis by integration of Nanopore Sequencing, Bionano and Hi-C technology.</title>
        <authorList>
            <person name="Wang D."/>
        </authorList>
    </citation>
    <scope>NUCLEOTIDE SEQUENCE [LARGE SCALE GENOMIC DNA]</scope>
    <source>
        <strain evidence="14">SWU-2019</strain>
        <tissue evidence="14">Muscle</tissue>
    </source>
</reference>
<sequence length="348" mass="40621">MVRRNHRSVRENRKCNWRSGFESKQEPRKSCVLQKPLNLDGDGIGATACRHGSLRSGGWNLKSYKRRRVTEEKDGKEEKGWRIWKLLREPNQAKIRRFNDLKMRRSERNCFCRRTLERKMWSSENFDIGPALGKGNFASVYLAKEHKTKMILALKSSWRKLDWCTGRRERHPNILRLYGYFHDVECVYLILEFAPKGDLHRELLRCGMFDDQRRATCIMEIADALAYCRSKNVFHRDPKPENLLLGASGELKIADLGSAVHTPFSRALCYEFLVGHPPFVTKSHEEMYCKISTVEFLFPAHVSEGSIDLINRLLKHNPMHRLRMQDVMVHPRVVNNSKKPTSRTAPNN</sequence>
<evidence type="ECO:0000259" key="13">
    <source>
        <dbReference type="PROSITE" id="PS50011"/>
    </source>
</evidence>
<comment type="caution">
    <text evidence="14">The sequence shown here is derived from an EMBL/GenBank/DDBJ whole genome shotgun (WGS) entry which is preliminary data.</text>
</comment>
<name>A0A7J6BIQ9_9TELE</name>
<dbReference type="PROSITE" id="PS50011">
    <property type="entry name" value="PROTEIN_KINASE_DOM"/>
    <property type="match status" value="1"/>
</dbReference>
<evidence type="ECO:0000256" key="2">
    <source>
        <dbReference type="ARBA" id="ARBA00022527"/>
    </source>
</evidence>
<comment type="catalytic activity">
    <reaction evidence="7">
        <text>L-threonyl-[protein] + ATP = O-phospho-L-threonyl-[protein] + ADP + H(+)</text>
        <dbReference type="Rhea" id="RHEA:46608"/>
        <dbReference type="Rhea" id="RHEA-COMP:11060"/>
        <dbReference type="Rhea" id="RHEA-COMP:11605"/>
        <dbReference type="ChEBI" id="CHEBI:15378"/>
        <dbReference type="ChEBI" id="CHEBI:30013"/>
        <dbReference type="ChEBI" id="CHEBI:30616"/>
        <dbReference type="ChEBI" id="CHEBI:61977"/>
        <dbReference type="ChEBI" id="CHEBI:456216"/>
        <dbReference type="EC" id="2.7.11.1"/>
    </reaction>
</comment>
<feature type="domain" description="Protein kinase" evidence="13">
    <location>
        <begin position="126"/>
        <end position="348"/>
    </location>
</feature>
<evidence type="ECO:0000256" key="9">
    <source>
        <dbReference type="PIRSR" id="PIRSR630616-1"/>
    </source>
</evidence>
<protein>
    <recommendedName>
        <fullName evidence="1">non-specific serine/threonine protein kinase</fullName>
        <ecNumber evidence="1">2.7.11.1</ecNumber>
    </recommendedName>
</protein>
<keyword evidence="2" id="KW-0723">Serine/threonine-protein kinase</keyword>
<keyword evidence="5" id="KW-0418">Kinase</keyword>
<evidence type="ECO:0000256" key="4">
    <source>
        <dbReference type="ARBA" id="ARBA00022741"/>
    </source>
</evidence>
<organism evidence="14 15">
    <name type="scientific">Onychostoma macrolepis</name>
    <dbReference type="NCBI Taxonomy" id="369639"/>
    <lineage>
        <taxon>Eukaryota</taxon>
        <taxon>Metazoa</taxon>
        <taxon>Chordata</taxon>
        <taxon>Craniata</taxon>
        <taxon>Vertebrata</taxon>
        <taxon>Euteleostomi</taxon>
        <taxon>Actinopterygii</taxon>
        <taxon>Neopterygii</taxon>
        <taxon>Teleostei</taxon>
        <taxon>Ostariophysi</taxon>
        <taxon>Cypriniformes</taxon>
        <taxon>Cyprinidae</taxon>
        <taxon>Acrossocheilinae</taxon>
        <taxon>Onychostoma</taxon>
    </lineage>
</organism>
<dbReference type="Gene3D" id="1.10.510.10">
    <property type="entry name" value="Transferase(Phosphotransferase) domain 1"/>
    <property type="match status" value="2"/>
</dbReference>